<comment type="caution">
    <text evidence="2">The sequence shown here is derived from an EMBL/GenBank/DDBJ whole genome shotgun (WGS) entry which is preliminary data.</text>
</comment>
<organism evidence="2 3">
    <name type="scientific">Stylosanthes scabra</name>
    <dbReference type="NCBI Taxonomy" id="79078"/>
    <lineage>
        <taxon>Eukaryota</taxon>
        <taxon>Viridiplantae</taxon>
        <taxon>Streptophyta</taxon>
        <taxon>Embryophyta</taxon>
        <taxon>Tracheophyta</taxon>
        <taxon>Spermatophyta</taxon>
        <taxon>Magnoliopsida</taxon>
        <taxon>eudicotyledons</taxon>
        <taxon>Gunneridae</taxon>
        <taxon>Pentapetalae</taxon>
        <taxon>rosids</taxon>
        <taxon>fabids</taxon>
        <taxon>Fabales</taxon>
        <taxon>Fabaceae</taxon>
        <taxon>Papilionoideae</taxon>
        <taxon>50 kb inversion clade</taxon>
        <taxon>dalbergioids sensu lato</taxon>
        <taxon>Dalbergieae</taxon>
        <taxon>Pterocarpus clade</taxon>
        <taxon>Stylosanthes</taxon>
    </lineage>
</organism>
<dbReference type="EMBL" id="JASCZI010001161">
    <property type="protein sequence ID" value="MED6114438.1"/>
    <property type="molecule type" value="Genomic_DNA"/>
</dbReference>
<gene>
    <name evidence="2" type="ORF">PIB30_080199</name>
</gene>
<feature type="chain" id="PRO_5045293446" evidence="1">
    <location>
        <begin position="28"/>
        <end position="74"/>
    </location>
</feature>
<proteinExistence type="predicted"/>
<feature type="signal peptide" evidence="1">
    <location>
        <begin position="1"/>
        <end position="27"/>
    </location>
</feature>
<feature type="non-terminal residue" evidence="2">
    <location>
        <position position="74"/>
    </location>
</feature>
<keyword evidence="1" id="KW-0732">Signal</keyword>
<sequence length="74" mass="8226">MEVKQFLMKSMVAFIVFLIAVSELSSAGYEMMLPSSVATHGGDGRVRMENFEGRFFGLSDRRSLRSNPSRPPAP</sequence>
<dbReference type="Proteomes" id="UP001341840">
    <property type="component" value="Unassembled WGS sequence"/>
</dbReference>
<evidence type="ECO:0000313" key="2">
    <source>
        <dbReference type="EMBL" id="MED6114438.1"/>
    </source>
</evidence>
<evidence type="ECO:0000313" key="3">
    <source>
        <dbReference type="Proteomes" id="UP001341840"/>
    </source>
</evidence>
<reference evidence="2 3" key="1">
    <citation type="journal article" date="2023" name="Plants (Basel)">
        <title>Bridging the Gap: Combining Genomics and Transcriptomics Approaches to Understand Stylosanthes scabra, an Orphan Legume from the Brazilian Caatinga.</title>
        <authorList>
            <person name="Ferreira-Neto J.R.C."/>
            <person name="da Silva M.D."/>
            <person name="Binneck E."/>
            <person name="de Melo N.F."/>
            <person name="da Silva R.H."/>
            <person name="de Melo A.L.T.M."/>
            <person name="Pandolfi V."/>
            <person name="Bustamante F.O."/>
            <person name="Brasileiro-Vidal A.C."/>
            <person name="Benko-Iseppon A.M."/>
        </authorList>
    </citation>
    <scope>NUCLEOTIDE SEQUENCE [LARGE SCALE GENOMIC DNA]</scope>
    <source>
        <tissue evidence="2">Leaves</tissue>
    </source>
</reference>
<name>A0ABU6QRL3_9FABA</name>
<protein>
    <submittedName>
        <fullName evidence="2">Uncharacterized protein</fullName>
    </submittedName>
</protein>
<evidence type="ECO:0000256" key="1">
    <source>
        <dbReference type="SAM" id="SignalP"/>
    </source>
</evidence>
<accession>A0ABU6QRL3</accession>
<keyword evidence="3" id="KW-1185">Reference proteome</keyword>